<dbReference type="PANTHER" id="PTHR43156:SF2">
    <property type="entry name" value="STAGE II SPORULATION PROTEIN E"/>
    <property type="match status" value="1"/>
</dbReference>
<dbReference type="SMART" id="SM00331">
    <property type="entry name" value="PP2C_SIG"/>
    <property type="match status" value="1"/>
</dbReference>
<dbReference type="InterPro" id="IPR036457">
    <property type="entry name" value="PPM-type-like_dom_sf"/>
</dbReference>
<dbReference type="Proteomes" id="UP000312512">
    <property type="component" value="Unassembled WGS sequence"/>
</dbReference>
<sequence>MVWEEAPYPMLAVDSAGVIERANTAARLLLPGADAGVPLERAAPEWLARAHRGALAGQERVAPEGGRESGAARGAVGGSVFEAHPVRAEPDRVMWLLIDVGGEERAVEALRAEREWTVFMVEASMELLSSLNLGRCLEATARLAARRFADAALVVLPLALRRHAVVSCDVRGRPAREDVSIDPRTVPGLTEALRGFPPVPARWVDPAEVPRWVLRAGAGEVAAVAVAALPGHGMPAGALILLRRTRPAGFSDGEQVFAPLFTAWAGAAISAARLYAEQAAITETLMADLLPPSAPRLEGVEVAARYRPAEASERVGGDFYDVHPAAGAERRPLVVLGDVSGKGLEAAVLTGKIRNTLRALVPLADDHQRVLELLNGVLLSQEEPARFVTLVLASIERRGARVLVRLTSAGHPPPLIVRNDGRVDTVRAGGTLIGLLEDVTGVTESVLLEPGETCLLYSDGIIEARGGPLGDEFFGEERLREQLRQCAGMPPEALAERVQMLASQWVGGGEHDDMAVVAITAPRDATGRDSP</sequence>
<keyword evidence="3" id="KW-1185">Reference proteome</keyword>
<dbReference type="Pfam" id="PF07228">
    <property type="entry name" value="SpoIIE"/>
    <property type="match status" value="1"/>
</dbReference>
<reference evidence="2 3" key="1">
    <citation type="submission" date="2019-10" db="EMBL/GenBank/DDBJ databases">
        <title>Nonomuraea sp. nov., isolated from Phyllanthus amarus.</title>
        <authorList>
            <person name="Klykleung N."/>
            <person name="Tanasupawat S."/>
        </authorList>
    </citation>
    <scope>NUCLEOTIDE SEQUENCE [LARGE SCALE GENOMIC DNA]</scope>
    <source>
        <strain evidence="2 3">PA1-10</strain>
    </source>
</reference>
<evidence type="ECO:0000313" key="3">
    <source>
        <dbReference type="Proteomes" id="UP000312512"/>
    </source>
</evidence>
<proteinExistence type="predicted"/>
<dbReference type="EMBL" id="VDLX02000004">
    <property type="protein sequence ID" value="KAB8195439.1"/>
    <property type="molecule type" value="Genomic_DNA"/>
</dbReference>
<dbReference type="PANTHER" id="PTHR43156">
    <property type="entry name" value="STAGE II SPORULATION PROTEIN E-RELATED"/>
    <property type="match status" value="1"/>
</dbReference>
<evidence type="ECO:0000256" key="1">
    <source>
        <dbReference type="ARBA" id="ARBA00022801"/>
    </source>
</evidence>
<dbReference type="InterPro" id="IPR001932">
    <property type="entry name" value="PPM-type_phosphatase-like_dom"/>
</dbReference>
<dbReference type="Gene3D" id="3.30.450.40">
    <property type="match status" value="1"/>
</dbReference>
<dbReference type="InterPro" id="IPR052016">
    <property type="entry name" value="Bact_Sigma-Reg"/>
</dbReference>
<evidence type="ECO:0000313" key="2">
    <source>
        <dbReference type="EMBL" id="KAB8195439.1"/>
    </source>
</evidence>
<dbReference type="InterPro" id="IPR029016">
    <property type="entry name" value="GAF-like_dom_sf"/>
</dbReference>
<dbReference type="GO" id="GO:0016791">
    <property type="term" value="F:phosphatase activity"/>
    <property type="evidence" value="ECO:0007669"/>
    <property type="project" value="TreeGrafter"/>
</dbReference>
<name>A0A5C4WQY8_9ACTN</name>
<dbReference type="Gene3D" id="3.60.40.10">
    <property type="entry name" value="PPM-type phosphatase domain"/>
    <property type="match status" value="1"/>
</dbReference>
<dbReference type="OrthoDB" id="5241041at2"/>
<organism evidence="2 3">
    <name type="scientific">Nonomuraea phyllanthi</name>
    <dbReference type="NCBI Taxonomy" id="2219224"/>
    <lineage>
        <taxon>Bacteria</taxon>
        <taxon>Bacillati</taxon>
        <taxon>Actinomycetota</taxon>
        <taxon>Actinomycetes</taxon>
        <taxon>Streptosporangiales</taxon>
        <taxon>Streptosporangiaceae</taxon>
        <taxon>Nonomuraea</taxon>
    </lineage>
</organism>
<dbReference type="SUPFAM" id="SSF55781">
    <property type="entry name" value="GAF domain-like"/>
    <property type="match status" value="1"/>
</dbReference>
<dbReference type="SUPFAM" id="SSF81606">
    <property type="entry name" value="PP2C-like"/>
    <property type="match status" value="1"/>
</dbReference>
<keyword evidence="1" id="KW-0378">Hydrolase</keyword>
<comment type="caution">
    <text evidence="2">The sequence shown here is derived from an EMBL/GenBank/DDBJ whole genome shotgun (WGS) entry which is preliminary data.</text>
</comment>
<gene>
    <name evidence="2" type="ORF">FH608_013955</name>
</gene>
<protein>
    <submittedName>
        <fullName evidence="2">SpoIIE family protein phosphatase</fullName>
    </submittedName>
</protein>
<dbReference type="AlphaFoldDB" id="A0A5C4WQY8"/>
<accession>A0A5C4WQY8</accession>